<evidence type="ECO:0000256" key="1">
    <source>
        <dbReference type="SAM" id="MobiDB-lite"/>
    </source>
</evidence>
<keyword evidence="5" id="KW-1185">Reference proteome</keyword>
<feature type="transmembrane region" description="Helical" evidence="2">
    <location>
        <begin position="58"/>
        <end position="83"/>
    </location>
</feature>
<keyword evidence="3" id="KW-0732">Signal</keyword>
<evidence type="ECO:0000256" key="2">
    <source>
        <dbReference type="SAM" id="Phobius"/>
    </source>
</evidence>
<keyword evidence="2" id="KW-0472">Membrane</keyword>
<accession>A0AAD1VUL1</accession>
<dbReference type="EMBL" id="OW240913">
    <property type="protein sequence ID" value="CAH2252621.1"/>
    <property type="molecule type" value="Genomic_DNA"/>
</dbReference>
<dbReference type="AlphaFoldDB" id="A0AAD1VUL1"/>
<gene>
    <name evidence="4" type="ORF">PECUL_23A039231</name>
</gene>
<organism evidence="4 5">
    <name type="scientific">Pelobates cultripes</name>
    <name type="common">Western spadefoot toad</name>
    <dbReference type="NCBI Taxonomy" id="61616"/>
    <lineage>
        <taxon>Eukaryota</taxon>
        <taxon>Metazoa</taxon>
        <taxon>Chordata</taxon>
        <taxon>Craniata</taxon>
        <taxon>Vertebrata</taxon>
        <taxon>Euteleostomi</taxon>
        <taxon>Amphibia</taxon>
        <taxon>Batrachia</taxon>
        <taxon>Anura</taxon>
        <taxon>Pelobatoidea</taxon>
        <taxon>Pelobatidae</taxon>
        <taxon>Pelobates</taxon>
    </lineage>
</organism>
<feature type="chain" id="PRO_5041916512" evidence="3">
    <location>
        <begin position="20"/>
        <end position="106"/>
    </location>
</feature>
<sequence length="106" mass="12254">MTYIASLILITLAVTELSAKPIPLNKDEKFQKNSKEEELTTDEEQKRNMENYSRSKKILLATSASVILVTFTLIYYCLLCPILKKHSDKILKNKMKTSKRQDEDEV</sequence>
<reference evidence="4" key="1">
    <citation type="submission" date="2022-03" db="EMBL/GenBank/DDBJ databases">
        <authorList>
            <person name="Alioto T."/>
            <person name="Alioto T."/>
            <person name="Gomez Garrido J."/>
        </authorList>
    </citation>
    <scope>NUCLEOTIDE SEQUENCE</scope>
</reference>
<keyword evidence="2" id="KW-0812">Transmembrane</keyword>
<proteinExistence type="predicted"/>
<keyword evidence="2" id="KW-1133">Transmembrane helix</keyword>
<feature type="region of interest" description="Disordered" evidence="1">
    <location>
        <begin position="28"/>
        <end position="48"/>
    </location>
</feature>
<dbReference type="Proteomes" id="UP001295444">
    <property type="component" value="Chromosome 02"/>
</dbReference>
<evidence type="ECO:0000313" key="5">
    <source>
        <dbReference type="Proteomes" id="UP001295444"/>
    </source>
</evidence>
<feature type="signal peptide" evidence="3">
    <location>
        <begin position="1"/>
        <end position="19"/>
    </location>
</feature>
<protein>
    <submittedName>
        <fullName evidence="4">Uncharacterized protein</fullName>
    </submittedName>
</protein>
<name>A0AAD1VUL1_PELCU</name>
<evidence type="ECO:0000313" key="4">
    <source>
        <dbReference type="EMBL" id="CAH2252621.1"/>
    </source>
</evidence>
<evidence type="ECO:0000256" key="3">
    <source>
        <dbReference type="SAM" id="SignalP"/>
    </source>
</evidence>